<evidence type="ECO:0000313" key="1">
    <source>
        <dbReference type="EMBL" id="TMR38094.1"/>
    </source>
</evidence>
<evidence type="ECO:0000313" key="2">
    <source>
        <dbReference type="Proteomes" id="UP000306628"/>
    </source>
</evidence>
<evidence type="ECO:0008006" key="3">
    <source>
        <dbReference type="Google" id="ProtNLM"/>
    </source>
</evidence>
<name>A0A5S4H079_9ACTN</name>
<dbReference type="Proteomes" id="UP000306628">
    <property type="component" value="Unassembled WGS sequence"/>
</dbReference>
<organism evidence="1 2">
    <name type="scientific">Nonomuraea zeae</name>
    <dbReference type="NCBI Taxonomy" id="1642303"/>
    <lineage>
        <taxon>Bacteria</taxon>
        <taxon>Bacillati</taxon>
        <taxon>Actinomycetota</taxon>
        <taxon>Actinomycetes</taxon>
        <taxon>Streptosporangiales</taxon>
        <taxon>Streptosporangiaceae</taxon>
        <taxon>Nonomuraea</taxon>
    </lineage>
</organism>
<keyword evidence="2" id="KW-1185">Reference proteome</keyword>
<reference evidence="1 2" key="1">
    <citation type="submission" date="2019-05" db="EMBL/GenBank/DDBJ databases">
        <title>Draft genome sequence of Nonomuraea zeae DSM 100528.</title>
        <authorList>
            <person name="Saricaoglu S."/>
            <person name="Isik K."/>
        </authorList>
    </citation>
    <scope>NUCLEOTIDE SEQUENCE [LARGE SCALE GENOMIC DNA]</scope>
    <source>
        <strain evidence="1 2">DSM 100528</strain>
    </source>
</reference>
<accession>A0A5S4H079</accession>
<dbReference type="RefSeq" id="WP_138688510.1">
    <property type="nucleotide sequence ID" value="NZ_JBHSAZ010000026.1"/>
</dbReference>
<dbReference type="EMBL" id="VCKX01000011">
    <property type="protein sequence ID" value="TMR38094.1"/>
    <property type="molecule type" value="Genomic_DNA"/>
</dbReference>
<gene>
    <name evidence="1" type="ORF">ETD85_05525</name>
</gene>
<dbReference type="OrthoDB" id="5244068at2"/>
<sequence length="343" mass="38104">MTGSVRYSGGDNSILRFILYETWGPRCYWCHKPKEFNDIQIDHILSQDTGAKDYEELKTRYELPHNFDIDGPENLAPICNVCNGTRGKGKMNYGPRPVMLSQLEQARKLRPKVIERVLNFGNSNKVAEYLLKASQTDLKDPNARQAFEEHAPVIVQKLALLDETKADFISFKTVSLEFGEEHPFGIGVSLSGPSRTALAILEGVCGCTIKDALKSPIGELVDKTRQSARAEFEYIEGPVGPTTSGPPITLYLEVVVDSISYERRAQSLVFSFGGKFENEASASLVQQNPLEGHGLVDLQGDIQASGRFSFDVIWDFWRAPGDVDTGECLIDSWISNYVSTAKL</sequence>
<proteinExistence type="predicted"/>
<comment type="caution">
    <text evidence="1">The sequence shown here is derived from an EMBL/GenBank/DDBJ whole genome shotgun (WGS) entry which is preliminary data.</text>
</comment>
<dbReference type="AlphaFoldDB" id="A0A5S4H079"/>
<protein>
    <recommendedName>
        <fullName evidence="3">HNH endonuclease</fullName>
    </recommendedName>
</protein>
<dbReference type="Gene3D" id="1.10.30.50">
    <property type="match status" value="1"/>
</dbReference>